<dbReference type="PANTHER" id="PTHR48220:SF1">
    <property type="entry name" value="VACUOLAR PROTEIN SORTING-ASSOCIATED PROTEIN 62-RELATED"/>
    <property type="match status" value="1"/>
</dbReference>
<dbReference type="InterPro" id="IPR009291">
    <property type="entry name" value="Vps62"/>
</dbReference>
<dbReference type="EMBL" id="CP042185">
    <property type="protein sequence ID" value="QDS68439.1"/>
    <property type="molecule type" value="Genomic_DNA"/>
</dbReference>
<dbReference type="AlphaFoldDB" id="A0A517KYH9"/>
<evidence type="ECO:0008006" key="4">
    <source>
        <dbReference type="Google" id="ProtNLM"/>
    </source>
</evidence>
<dbReference type="GO" id="GO:0000329">
    <property type="term" value="C:fungal-type vacuole membrane"/>
    <property type="evidence" value="ECO:0007669"/>
    <property type="project" value="TreeGrafter"/>
</dbReference>
<proteinExistence type="predicted"/>
<dbReference type="STRING" id="50376.A0A517KYH9"/>
<dbReference type="Pfam" id="PF06101">
    <property type="entry name" value="Vps62"/>
    <property type="match status" value="1"/>
</dbReference>
<organism evidence="2 3">
    <name type="scientific">Venturia effusa</name>
    <dbReference type="NCBI Taxonomy" id="50376"/>
    <lineage>
        <taxon>Eukaryota</taxon>
        <taxon>Fungi</taxon>
        <taxon>Dikarya</taxon>
        <taxon>Ascomycota</taxon>
        <taxon>Pezizomycotina</taxon>
        <taxon>Dothideomycetes</taxon>
        <taxon>Pleosporomycetidae</taxon>
        <taxon>Venturiales</taxon>
        <taxon>Venturiaceae</taxon>
        <taxon>Venturia</taxon>
    </lineage>
</organism>
<feature type="region of interest" description="Disordered" evidence="1">
    <location>
        <begin position="1"/>
        <end position="20"/>
    </location>
</feature>
<reference evidence="2 3" key="1">
    <citation type="submission" date="2019-07" db="EMBL/GenBank/DDBJ databases">
        <title>Finished genome of Venturia effusa.</title>
        <authorList>
            <person name="Young C.A."/>
            <person name="Cox M.P."/>
            <person name="Ganley A.R.D."/>
            <person name="David W.J."/>
        </authorList>
    </citation>
    <scope>NUCLEOTIDE SEQUENCE [LARGE SCALE GENOMIC DNA]</scope>
    <source>
        <strain evidence="3">albino</strain>
    </source>
</reference>
<protein>
    <recommendedName>
        <fullName evidence="4">Vacuolar protein sorting-associated protein 62</fullName>
    </recommendedName>
</protein>
<accession>A0A517KYH9</accession>
<sequence length="356" mass="39077">MSCFGRAEGQAPPSVSGASNAPSNVPNFVIKYAPLVYLHPQEPYMPSDIKAQVSNTTPKLEFADLAGVPSPLDLDNLDELNNFGDKGSNIYLTSNEDVSQIPQWIKGVKPNADGKTEGAKSCAVIVVDKGNGTVDAFYMYFHAFNYGGIVLEKNLGNHVGDWEHNMIRFQDGVPTAVWYSQHASGQSFKFSGLQKDASGFRPIAFSGNGSHAVYATEGLHNHDLPDTHLPWPGFVNDYTDTGPLWDPIQSAYWYNWSPPAPPPSGSTFPPKRDVANLGYLNAYDADTSPIAWFYFKGRWGDFRPKKDDPRQDDLLGLAWKYDSGPTGPAFKNMQRQNVWPGGNGKLLGKAVPRSTL</sequence>
<evidence type="ECO:0000313" key="3">
    <source>
        <dbReference type="Proteomes" id="UP000316270"/>
    </source>
</evidence>
<name>A0A517KYH9_9PEZI</name>
<dbReference type="InterPro" id="IPR053102">
    <property type="entry name" value="VPS_Associated"/>
</dbReference>
<dbReference type="Proteomes" id="UP000316270">
    <property type="component" value="Chromosome 1"/>
</dbReference>
<gene>
    <name evidence="2" type="ORF">FKW77_010806</name>
</gene>
<evidence type="ECO:0000256" key="1">
    <source>
        <dbReference type="SAM" id="MobiDB-lite"/>
    </source>
</evidence>
<keyword evidence="3" id="KW-1185">Reference proteome</keyword>
<dbReference type="PANTHER" id="PTHR48220">
    <property type="match status" value="1"/>
</dbReference>
<dbReference type="GO" id="GO:0006623">
    <property type="term" value="P:protein targeting to vacuole"/>
    <property type="evidence" value="ECO:0007669"/>
    <property type="project" value="TreeGrafter"/>
</dbReference>
<dbReference type="OrthoDB" id="188042at2759"/>
<evidence type="ECO:0000313" key="2">
    <source>
        <dbReference type="EMBL" id="QDS68439.1"/>
    </source>
</evidence>